<proteinExistence type="predicted"/>
<name>A0AAE4JV84_CLOSG</name>
<dbReference type="EMBL" id="JARUIS010000034">
    <property type="protein sequence ID" value="MDS1005093.1"/>
    <property type="molecule type" value="Genomic_DNA"/>
</dbReference>
<comment type="caution">
    <text evidence="1">The sequence shown here is derived from an EMBL/GenBank/DDBJ whole genome shotgun (WGS) entry which is preliminary data.</text>
</comment>
<reference evidence="1" key="1">
    <citation type="submission" date="2023-04" db="EMBL/GenBank/DDBJ databases">
        <title>Assessment of the microbiological origin of a defect in Grana Padano cheese.</title>
        <authorList>
            <person name="Zago M."/>
            <person name="Rossetti L."/>
            <person name="Bonvini B."/>
            <person name="Carminati D."/>
            <person name="Giraffa G."/>
        </authorList>
    </citation>
    <scope>NUCLEOTIDE SEQUENCE</scope>
    <source>
        <strain evidence="1">4990</strain>
    </source>
</reference>
<dbReference type="AlphaFoldDB" id="A0AAE4JV84"/>
<protein>
    <submittedName>
        <fullName evidence="1">Uncharacterized protein</fullName>
    </submittedName>
</protein>
<dbReference type="RefSeq" id="WP_263407150.1">
    <property type="nucleotide sequence ID" value="NZ_JARUIS010000034.1"/>
</dbReference>
<evidence type="ECO:0000313" key="1">
    <source>
        <dbReference type="EMBL" id="MDS1005093.1"/>
    </source>
</evidence>
<dbReference type="Proteomes" id="UP001182303">
    <property type="component" value="Unassembled WGS sequence"/>
</dbReference>
<organism evidence="1 2">
    <name type="scientific">Clostridium sporogenes</name>
    <dbReference type="NCBI Taxonomy" id="1509"/>
    <lineage>
        <taxon>Bacteria</taxon>
        <taxon>Bacillati</taxon>
        <taxon>Bacillota</taxon>
        <taxon>Clostridia</taxon>
        <taxon>Eubacteriales</taxon>
        <taxon>Clostridiaceae</taxon>
        <taxon>Clostridium</taxon>
    </lineage>
</organism>
<sequence length="44" mass="5100">MEKNKKGIIENISTQMAEVMTNMAKKVVENSIQSEIDFREKNQN</sequence>
<accession>A0AAE4JV84</accession>
<evidence type="ECO:0000313" key="2">
    <source>
        <dbReference type="Proteomes" id="UP001182303"/>
    </source>
</evidence>
<gene>
    <name evidence="1" type="ORF">P9J83_16590</name>
</gene>